<gene>
    <name evidence="4" type="ORF">SAMN02745784_02372</name>
</gene>
<evidence type="ECO:0000259" key="3">
    <source>
        <dbReference type="PROSITE" id="PS50977"/>
    </source>
</evidence>
<dbReference type="GeneID" id="90993850"/>
<dbReference type="Pfam" id="PF00440">
    <property type="entry name" value="TetR_N"/>
    <property type="match status" value="1"/>
</dbReference>
<dbReference type="SUPFAM" id="SSF48498">
    <property type="entry name" value="Tetracyclin repressor-like, C-terminal domain"/>
    <property type="match status" value="1"/>
</dbReference>
<dbReference type="PANTHER" id="PTHR43479">
    <property type="entry name" value="ACREF/ENVCD OPERON REPRESSOR-RELATED"/>
    <property type="match status" value="1"/>
</dbReference>
<dbReference type="Gene3D" id="1.10.357.10">
    <property type="entry name" value="Tetracycline Repressor, domain 2"/>
    <property type="match status" value="1"/>
</dbReference>
<dbReference type="PANTHER" id="PTHR43479:SF11">
    <property type="entry name" value="ACREF_ENVCD OPERON REPRESSOR-RELATED"/>
    <property type="match status" value="1"/>
</dbReference>
<organism evidence="4 5">
    <name type="scientific">Tissierella praeacuta DSM 18095</name>
    <dbReference type="NCBI Taxonomy" id="1123404"/>
    <lineage>
        <taxon>Bacteria</taxon>
        <taxon>Bacillati</taxon>
        <taxon>Bacillota</taxon>
        <taxon>Tissierellia</taxon>
        <taxon>Tissierellales</taxon>
        <taxon>Tissierellaceae</taxon>
        <taxon>Tissierella</taxon>
    </lineage>
</organism>
<proteinExistence type="predicted"/>
<dbReference type="GO" id="GO:0003677">
    <property type="term" value="F:DNA binding"/>
    <property type="evidence" value="ECO:0007669"/>
    <property type="project" value="UniProtKB-UniRule"/>
</dbReference>
<dbReference type="Proteomes" id="UP000184114">
    <property type="component" value="Unassembled WGS sequence"/>
</dbReference>
<dbReference type="STRING" id="1123404.SAMN02745784_02372"/>
<evidence type="ECO:0000313" key="4">
    <source>
        <dbReference type="EMBL" id="SHE96652.1"/>
    </source>
</evidence>
<dbReference type="InterPro" id="IPR041490">
    <property type="entry name" value="KstR2_TetR_C"/>
</dbReference>
<dbReference type="Pfam" id="PF17932">
    <property type="entry name" value="TetR_C_24"/>
    <property type="match status" value="1"/>
</dbReference>
<evidence type="ECO:0000313" key="5">
    <source>
        <dbReference type="Proteomes" id="UP000184114"/>
    </source>
</evidence>
<protein>
    <submittedName>
        <fullName evidence="4">Transcriptional regulator, TetR family</fullName>
    </submittedName>
</protein>
<dbReference type="EMBL" id="FQTY01000013">
    <property type="protein sequence ID" value="SHE96652.1"/>
    <property type="molecule type" value="Genomic_DNA"/>
</dbReference>
<dbReference type="PRINTS" id="PR00455">
    <property type="entry name" value="HTHTETR"/>
</dbReference>
<feature type="DNA-binding region" description="H-T-H motif" evidence="2">
    <location>
        <begin position="29"/>
        <end position="48"/>
    </location>
</feature>
<keyword evidence="1 2" id="KW-0238">DNA-binding</keyword>
<feature type="domain" description="HTH tetR-type" evidence="3">
    <location>
        <begin position="6"/>
        <end position="66"/>
    </location>
</feature>
<name>A0A1M4XTT6_9FIRM</name>
<evidence type="ECO:0000256" key="1">
    <source>
        <dbReference type="ARBA" id="ARBA00023125"/>
    </source>
</evidence>
<dbReference type="InterPro" id="IPR001647">
    <property type="entry name" value="HTH_TetR"/>
</dbReference>
<evidence type="ECO:0000256" key="2">
    <source>
        <dbReference type="PROSITE-ProRule" id="PRU00335"/>
    </source>
</evidence>
<dbReference type="Gene3D" id="1.10.10.60">
    <property type="entry name" value="Homeodomain-like"/>
    <property type="match status" value="1"/>
</dbReference>
<dbReference type="PROSITE" id="PS50977">
    <property type="entry name" value="HTH_TETR_2"/>
    <property type="match status" value="1"/>
</dbReference>
<reference evidence="5" key="1">
    <citation type="submission" date="2016-11" db="EMBL/GenBank/DDBJ databases">
        <authorList>
            <person name="Varghese N."/>
            <person name="Submissions S."/>
        </authorList>
    </citation>
    <scope>NUCLEOTIDE SEQUENCE [LARGE SCALE GENOMIC DNA]</scope>
    <source>
        <strain evidence="5">DSM 18095</strain>
    </source>
</reference>
<dbReference type="SUPFAM" id="SSF46689">
    <property type="entry name" value="Homeodomain-like"/>
    <property type="match status" value="1"/>
</dbReference>
<dbReference type="AlphaFoldDB" id="A0A1M4XTT6"/>
<dbReference type="InterPro" id="IPR009057">
    <property type="entry name" value="Homeodomain-like_sf"/>
</dbReference>
<dbReference type="InterPro" id="IPR036271">
    <property type="entry name" value="Tet_transcr_reg_TetR-rel_C_sf"/>
</dbReference>
<sequence>MSELKEKRRTEIIEASMKVFSECGFYHGKVEDIAKEAGIGKGTVYEYFGSKKEIFQEMLMYMMEAYIEGAKGTVLREEGIRNRLIAILNYHSRFIDIHAHLIERTFFHFENILKEVKQYIQEMNKQIFDFTLQIITEGIETGELGDIDNKTATIIFLGLMNSSHLKTVIANDGSLDNIGNEDIVDMILKGLGK</sequence>
<keyword evidence="5" id="KW-1185">Reference proteome</keyword>
<accession>A0A1M4XTT6</accession>
<dbReference type="RefSeq" id="WP_072976529.1">
    <property type="nucleotide sequence ID" value="NZ_FQTY01000013.1"/>
</dbReference>
<dbReference type="InterPro" id="IPR050624">
    <property type="entry name" value="HTH-type_Tx_Regulator"/>
</dbReference>